<evidence type="ECO:0000259" key="5">
    <source>
        <dbReference type="PROSITE" id="PS50801"/>
    </source>
</evidence>
<dbReference type="InterPro" id="IPR002645">
    <property type="entry name" value="STAS_dom"/>
</dbReference>
<dbReference type="CDD" id="cd07041">
    <property type="entry name" value="STAS_RsbR_RsbS_like"/>
    <property type="match status" value="1"/>
</dbReference>
<comment type="caution">
    <text evidence="6">The sequence shown here is derived from an EMBL/GenBank/DDBJ whole genome shotgun (WGS) entry which is preliminary data.</text>
</comment>
<dbReference type="PROSITE" id="PS50112">
    <property type="entry name" value="PAS"/>
    <property type="match status" value="1"/>
</dbReference>
<evidence type="ECO:0000259" key="3">
    <source>
        <dbReference type="PROSITE" id="PS50112"/>
    </source>
</evidence>
<evidence type="ECO:0000256" key="2">
    <source>
        <dbReference type="SAM" id="Coils"/>
    </source>
</evidence>
<evidence type="ECO:0000259" key="4">
    <source>
        <dbReference type="PROSITE" id="PS50113"/>
    </source>
</evidence>
<organism evidence="6 7">
    <name type="scientific">Sorangium atrum</name>
    <dbReference type="NCBI Taxonomy" id="2995308"/>
    <lineage>
        <taxon>Bacteria</taxon>
        <taxon>Pseudomonadati</taxon>
        <taxon>Myxococcota</taxon>
        <taxon>Polyangia</taxon>
        <taxon>Polyangiales</taxon>
        <taxon>Polyangiaceae</taxon>
        <taxon>Sorangium</taxon>
    </lineage>
</organism>
<dbReference type="Gene3D" id="3.30.450.20">
    <property type="entry name" value="PAS domain"/>
    <property type="match status" value="1"/>
</dbReference>
<reference evidence="6 7" key="1">
    <citation type="submission" date="2023-01" db="EMBL/GenBank/DDBJ databases">
        <title>Minimal conservation of predation-associated metabolite biosynthetic gene clusters underscores biosynthetic potential of Myxococcota including descriptions for ten novel species: Archangium lansinium sp. nov., Myxococcus landrumus sp. nov., Nannocystis bai.</title>
        <authorList>
            <person name="Ahearne A."/>
            <person name="Stevens C."/>
            <person name="Dowd S."/>
        </authorList>
    </citation>
    <scope>NUCLEOTIDE SEQUENCE [LARGE SCALE GENOMIC DNA]</scope>
    <source>
        <strain evidence="6 7">WIWO2</strain>
    </source>
</reference>
<dbReference type="InterPro" id="IPR000700">
    <property type="entry name" value="PAS-assoc_C"/>
</dbReference>
<name>A0ABT5BVP0_9BACT</name>
<dbReference type="PROSITE" id="PS50801">
    <property type="entry name" value="STAS"/>
    <property type="match status" value="1"/>
</dbReference>
<dbReference type="Pfam" id="PF08448">
    <property type="entry name" value="PAS_4"/>
    <property type="match status" value="1"/>
</dbReference>
<dbReference type="PANTHER" id="PTHR33745:SF3">
    <property type="entry name" value="RSBT CO-ANTAGONIST PROTEIN RSBRC"/>
    <property type="match status" value="1"/>
</dbReference>
<keyword evidence="7" id="KW-1185">Reference proteome</keyword>
<dbReference type="SMART" id="SM00091">
    <property type="entry name" value="PAS"/>
    <property type="match status" value="1"/>
</dbReference>
<feature type="domain" description="PAS" evidence="3">
    <location>
        <begin position="56"/>
        <end position="127"/>
    </location>
</feature>
<accession>A0ABT5BVP0</accession>
<evidence type="ECO:0000256" key="1">
    <source>
        <dbReference type="ARBA" id="ARBA00022553"/>
    </source>
</evidence>
<dbReference type="PANTHER" id="PTHR33745">
    <property type="entry name" value="RSBT ANTAGONIST PROTEIN RSBS-RELATED"/>
    <property type="match status" value="1"/>
</dbReference>
<dbReference type="PROSITE" id="PS50113">
    <property type="entry name" value="PAC"/>
    <property type="match status" value="1"/>
</dbReference>
<dbReference type="InterPro" id="IPR036513">
    <property type="entry name" value="STAS_dom_sf"/>
</dbReference>
<evidence type="ECO:0000313" key="7">
    <source>
        <dbReference type="Proteomes" id="UP001217485"/>
    </source>
</evidence>
<dbReference type="Pfam" id="PF01740">
    <property type="entry name" value="STAS"/>
    <property type="match status" value="1"/>
</dbReference>
<dbReference type="EMBL" id="JAQNDK010000001">
    <property type="protein sequence ID" value="MDC0677031.1"/>
    <property type="molecule type" value="Genomic_DNA"/>
</dbReference>
<feature type="coiled-coil region" evidence="2">
    <location>
        <begin position="167"/>
        <end position="194"/>
    </location>
</feature>
<proteinExistence type="predicted"/>
<dbReference type="SUPFAM" id="SSF55785">
    <property type="entry name" value="PYP-like sensor domain (PAS domain)"/>
    <property type="match status" value="1"/>
</dbReference>
<feature type="coiled-coil region" evidence="2">
    <location>
        <begin position="12"/>
        <end position="66"/>
    </location>
</feature>
<dbReference type="Gene3D" id="3.30.750.24">
    <property type="entry name" value="STAS domain"/>
    <property type="match status" value="1"/>
</dbReference>
<dbReference type="NCBIfam" id="TIGR00229">
    <property type="entry name" value="sensory_box"/>
    <property type="match status" value="1"/>
</dbReference>
<feature type="domain" description="PAC" evidence="4">
    <location>
        <begin position="129"/>
        <end position="183"/>
    </location>
</feature>
<sequence length="316" mass="34937">MSMEGRLDPSDASALRERVVRLEQELAQRERELAEHRREIRALHEREAQLLEIEAEQKRLAAVTENSSDFIGIASMEGVAQYLNEAGRELVGLEASELPRVTIGSFFFPDDLPYIEQHIMPATMEHGRWVGEFRFRHFKTGAAIPVLYNSFLIRDPETGEPMALATVTADLTERKRAEEERVRLKDEMIRVQAATLRELSTPLLRISDRAVIMPLIGAVDSSRAAAVLERLLQGVSAEQSRVVILDITGVSNVDSHVADALIRTAKAVRLLGAQMVLTGIRPEVAQILVALGVDLGSIVTMGSLQSGIAFALSQPR</sequence>
<dbReference type="InterPro" id="IPR035965">
    <property type="entry name" value="PAS-like_dom_sf"/>
</dbReference>
<dbReference type="RefSeq" id="WP_272093803.1">
    <property type="nucleotide sequence ID" value="NZ_JAQNDK010000001.1"/>
</dbReference>
<dbReference type="SUPFAM" id="SSF52091">
    <property type="entry name" value="SpoIIaa-like"/>
    <property type="match status" value="1"/>
</dbReference>
<keyword evidence="2" id="KW-0175">Coiled coil</keyword>
<dbReference type="Proteomes" id="UP001217485">
    <property type="component" value="Unassembled WGS sequence"/>
</dbReference>
<gene>
    <name evidence="6" type="ORF">POL72_04715</name>
</gene>
<evidence type="ECO:0000313" key="6">
    <source>
        <dbReference type="EMBL" id="MDC0677031.1"/>
    </source>
</evidence>
<dbReference type="InterPro" id="IPR051932">
    <property type="entry name" value="Bact_StressResp_Reg"/>
</dbReference>
<feature type="domain" description="STAS" evidence="5">
    <location>
        <begin position="200"/>
        <end position="311"/>
    </location>
</feature>
<dbReference type="CDD" id="cd00130">
    <property type="entry name" value="PAS"/>
    <property type="match status" value="1"/>
</dbReference>
<protein>
    <submittedName>
        <fullName evidence="6">PAS domain S-box protein</fullName>
    </submittedName>
</protein>
<keyword evidence="1" id="KW-0597">Phosphoprotein</keyword>
<dbReference type="InterPro" id="IPR000014">
    <property type="entry name" value="PAS"/>
</dbReference>
<dbReference type="InterPro" id="IPR013656">
    <property type="entry name" value="PAS_4"/>
</dbReference>